<dbReference type="Proteomes" id="UP000319824">
    <property type="component" value="Unassembled WGS sequence"/>
</dbReference>
<dbReference type="EMBL" id="VISO01000003">
    <property type="protein sequence ID" value="TVZ64277.1"/>
    <property type="molecule type" value="Genomic_DNA"/>
</dbReference>
<dbReference type="AlphaFoldDB" id="A0A559SPJ1"/>
<gene>
    <name evidence="1" type="ORF">BCL32_4508</name>
</gene>
<evidence type="ECO:0000313" key="1">
    <source>
        <dbReference type="EMBL" id="TVZ64277.1"/>
    </source>
</evidence>
<comment type="caution">
    <text evidence="1">The sequence shown here is derived from an EMBL/GenBank/DDBJ whole genome shotgun (WGS) entry which is preliminary data.</text>
</comment>
<proteinExistence type="predicted"/>
<organism evidence="1 2">
    <name type="scientific">Rhizobium mongolense USDA 1844</name>
    <dbReference type="NCBI Taxonomy" id="1079460"/>
    <lineage>
        <taxon>Bacteria</taxon>
        <taxon>Pseudomonadati</taxon>
        <taxon>Pseudomonadota</taxon>
        <taxon>Alphaproteobacteria</taxon>
        <taxon>Hyphomicrobiales</taxon>
        <taxon>Rhizobiaceae</taxon>
        <taxon>Rhizobium/Agrobacterium group</taxon>
        <taxon>Rhizobium</taxon>
    </lineage>
</organism>
<accession>A0A559SPJ1</accession>
<evidence type="ECO:0000313" key="2">
    <source>
        <dbReference type="Proteomes" id="UP000319824"/>
    </source>
</evidence>
<protein>
    <submittedName>
        <fullName evidence="1">Uncharacterized protein</fullName>
    </submittedName>
</protein>
<name>A0A559SPJ1_9HYPH</name>
<sequence>MPTSRRCRRPPVYWFSMKVEFVYGFDGQFDLIARVEIDAASGKQNLIKAGHAIDFQLTCSKQRKFVGEDVHRSMKSKAYNKLAGRRTRPYLFSCACPRTRTSGSSFRTTRCVRKCSHLTKYDHGLFWKSISRRRNAWSEP</sequence>
<reference evidence="1 2" key="1">
    <citation type="submission" date="2019-06" db="EMBL/GenBank/DDBJ databases">
        <title>Pac Bio to generate improved reference genome sequences for organisms with transposon mutant libraries (support for FEBA project).</title>
        <authorList>
            <person name="Blow M."/>
        </authorList>
    </citation>
    <scope>NUCLEOTIDE SEQUENCE [LARGE SCALE GENOMIC DNA]</scope>
    <source>
        <strain evidence="1 2">USDA 1844</strain>
    </source>
</reference>